<dbReference type="EMBL" id="UINC01000777">
    <property type="protein sequence ID" value="SUZ60978.1"/>
    <property type="molecule type" value="Genomic_DNA"/>
</dbReference>
<name>A0A381P438_9ZZZZ</name>
<proteinExistence type="predicted"/>
<sequence>MLGLSTGVVLRIPSLFAEALFPRRYPLPKLG</sequence>
<dbReference type="AlphaFoldDB" id="A0A381P438"/>
<protein>
    <submittedName>
        <fullName evidence="1">Uncharacterized protein</fullName>
    </submittedName>
</protein>
<organism evidence="1">
    <name type="scientific">marine metagenome</name>
    <dbReference type="NCBI Taxonomy" id="408172"/>
    <lineage>
        <taxon>unclassified sequences</taxon>
        <taxon>metagenomes</taxon>
        <taxon>ecological metagenomes</taxon>
    </lineage>
</organism>
<evidence type="ECO:0000313" key="1">
    <source>
        <dbReference type="EMBL" id="SUZ60978.1"/>
    </source>
</evidence>
<accession>A0A381P438</accession>
<reference evidence="1" key="1">
    <citation type="submission" date="2018-05" db="EMBL/GenBank/DDBJ databases">
        <authorList>
            <person name="Lanie J.A."/>
            <person name="Ng W.-L."/>
            <person name="Kazmierczak K.M."/>
            <person name="Andrzejewski T.M."/>
            <person name="Davidsen T.M."/>
            <person name="Wayne K.J."/>
            <person name="Tettelin H."/>
            <person name="Glass J.I."/>
            <person name="Rusch D."/>
            <person name="Podicherti R."/>
            <person name="Tsui H.-C.T."/>
            <person name="Winkler M.E."/>
        </authorList>
    </citation>
    <scope>NUCLEOTIDE SEQUENCE</scope>
</reference>
<gene>
    <name evidence="1" type="ORF">METZ01_LOCUS13832</name>
</gene>